<accession>A0A239PS10</accession>
<comment type="function">
    <text evidence="7 8">Key enzyme in folate metabolism. Catalyzes an essential reaction for de novo glycine and purine synthesis, and for DNA precursor synthesis.</text>
</comment>
<organism evidence="11 12">
    <name type="scientific">Paracoccus seriniphilus</name>
    <dbReference type="NCBI Taxonomy" id="184748"/>
    <lineage>
        <taxon>Bacteria</taxon>
        <taxon>Pseudomonadati</taxon>
        <taxon>Pseudomonadota</taxon>
        <taxon>Alphaproteobacteria</taxon>
        <taxon>Rhodobacterales</taxon>
        <taxon>Paracoccaceae</taxon>
        <taxon>Paracoccus</taxon>
    </lineage>
</organism>
<dbReference type="SUPFAM" id="SSF53597">
    <property type="entry name" value="Dihydrofolate reductase-like"/>
    <property type="match status" value="1"/>
</dbReference>
<keyword evidence="4 8" id="KW-0554">One-carbon metabolism</keyword>
<name>A0A239PS10_9RHOB</name>
<dbReference type="PROSITE" id="PS51330">
    <property type="entry name" value="DHFR_2"/>
    <property type="match status" value="1"/>
</dbReference>
<dbReference type="PANTHER" id="PTHR48069:SF3">
    <property type="entry name" value="DIHYDROFOLATE REDUCTASE"/>
    <property type="match status" value="1"/>
</dbReference>
<evidence type="ECO:0000313" key="12">
    <source>
        <dbReference type="Proteomes" id="UP000198307"/>
    </source>
</evidence>
<dbReference type="GO" id="GO:0050661">
    <property type="term" value="F:NADP binding"/>
    <property type="evidence" value="ECO:0007669"/>
    <property type="project" value="InterPro"/>
</dbReference>
<keyword evidence="5 8" id="KW-0521">NADP</keyword>
<evidence type="ECO:0000256" key="9">
    <source>
        <dbReference type="RuleBase" id="RU004474"/>
    </source>
</evidence>
<keyword evidence="12" id="KW-1185">Reference proteome</keyword>
<keyword evidence="6 8" id="KW-0560">Oxidoreductase</keyword>
<evidence type="ECO:0000256" key="5">
    <source>
        <dbReference type="ARBA" id="ARBA00022857"/>
    </source>
</evidence>
<comment type="similarity">
    <text evidence="2 8 9">Belongs to the dihydrofolate reductase family.</text>
</comment>
<evidence type="ECO:0000256" key="6">
    <source>
        <dbReference type="ARBA" id="ARBA00023002"/>
    </source>
</evidence>
<dbReference type="GO" id="GO:0006730">
    <property type="term" value="P:one-carbon metabolic process"/>
    <property type="evidence" value="ECO:0007669"/>
    <property type="project" value="UniProtKB-KW"/>
</dbReference>
<dbReference type="PIRSF" id="PIRSF000194">
    <property type="entry name" value="DHFR"/>
    <property type="match status" value="1"/>
</dbReference>
<evidence type="ECO:0000313" key="11">
    <source>
        <dbReference type="EMBL" id="SNT73065.1"/>
    </source>
</evidence>
<dbReference type="InterPro" id="IPR017925">
    <property type="entry name" value="DHFR_CS"/>
</dbReference>
<evidence type="ECO:0000256" key="7">
    <source>
        <dbReference type="ARBA" id="ARBA00025067"/>
    </source>
</evidence>
<proteinExistence type="inferred from homology"/>
<evidence type="ECO:0000256" key="4">
    <source>
        <dbReference type="ARBA" id="ARBA00022563"/>
    </source>
</evidence>
<dbReference type="InterPro" id="IPR012259">
    <property type="entry name" value="DHFR"/>
</dbReference>
<evidence type="ECO:0000256" key="2">
    <source>
        <dbReference type="ARBA" id="ARBA00009539"/>
    </source>
</evidence>
<dbReference type="UniPathway" id="UPA00077">
    <property type="reaction ID" value="UER00158"/>
</dbReference>
<evidence type="ECO:0000256" key="8">
    <source>
        <dbReference type="PIRNR" id="PIRNR000194"/>
    </source>
</evidence>
<dbReference type="CDD" id="cd00209">
    <property type="entry name" value="DHFR"/>
    <property type="match status" value="1"/>
</dbReference>
<evidence type="ECO:0000256" key="3">
    <source>
        <dbReference type="ARBA" id="ARBA00012856"/>
    </source>
</evidence>
<dbReference type="PANTHER" id="PTHR48069">
    <property type="entry name" value="DIHYDROFOLATE REDUCTASE"/>
    <property type="match status" value="1"/>
</dbReference>
<sequence length="162" mass="18424">MAMLTLIAARDRKGAIGRNNTIPWHVPEDFAFFKRETSGCAIIMGRKTWDSLPKKPLPNRLNIVVTRQMQDPAPNTLFLDFEQAILQAKSAGHDHIFCIGGEQIYRQMLPLADRILLSTVETDIPDADAFFPEFSASEWRPVQTQILREADPRCSVTEYHRA</sequence>
<feature type="domain" description="DHFR" evidence="10">
    <location>
        <begin position="3"/>
        <end position="162"/>
    </location>
</feature>
<reference evidence="11 12" key="1">
    <citation type="submission" date="2017-07" db="EMBL/GenBank/DDBJ databases">
        <authorList>
            <person name="Sun Z.S."/>
            <person name="Albrecht U."/>
            <person name="Echele G."/>
            <person name="Lee C.C."/>
        </authorList>
    </citation>
    <scope>NUCLEOTIDE SEQUENCE [LARGE SCALE GENOMIC DNA]</scope>
    <source>
        <strain evidence="11 12">DSM 14827</strain>
    </source>
</reference>
<protein>
    <recommendedName>
        <fullName evidence="3 8">Dihydrofolate reductase</fullName>
        <ecNumber evidence="3 8">1.5.1.3</ecNumber>
    </recommendedName>
</protein>
<gene>
    <name evidence="11" type="ORF">SAMN05444959_104236</name>
</gene>
<dbReference type="PRINTS" id="PR00070">
    <property type="entry name" value="DHFR"/>
</dbReference>
<dbReference type="GO" id="GO:0004146">
    <property type="term" value="F:dihydrofolate reductase activity"/>
    <property type="evidence" value="ECO:0007669"/>
    <property type="project" value="UniProtKB-EC"/>
</dbReference>
<dbReference type="EMBL" id="FZQB01000004">
    <property type="protein sequence ID" value="SNT73065.1"/>
    <property type="molecule type" value="Genomic_DNA"/>
</dbReference>
<evidence type="ECO:0000259" key="10">
    <source>
        <dbReference type="PROSITE" id="PS51330"/>
    </source>
</evidence>
<dbReference type="GO" id="GO:0046654">
    <property type="term" value="P:tetrahydrofolate biosynthetic process"/>
    <property type="evidence" value="ECO:0007669"/>
    <property type="project" value="UniProtKB-UniPathway"/>
</dbReference>
<dbReference type="InterPro" id="IPR001796">
    <property type="entry name" value="DHFR_dom"/>
</dbReference>
<dbReference type="EC" id="1.5.1.3" evidence="3 8"/>
<evidence type="ECO:0000256" key="1">
    <source>
        <dbReference type="ARBA" id="ARBA00004903"/>
    </source>
</evidence>
<dbReference type="GO" id="GO:0046655">
    <property type="term" value="P:folic acid metabolic process"/>
    <property type="evidence" value="ECO:0007669"/>
    <property type="project" value="TreeGrafter"/>
</dbReference>
<dbReference type="PROSITE" id="PS00075">
    <property type="entry name" value="DHFR_1"/>
    <property type="match status" value="1"/>
</dbReference>
<dbReference type="Proteomes" id="UP000198307">
    <property type="component" value="Unassembled WGS sequence"/>
</dbReference>
<dbReference type="Pfam" id="PF00186">
    <property type="entry name" value="DHFR_1"/>
    <property type="match status" value="1"/>
</dbReference>
<dbReference type="AlphaFoldDB" id="A0A239PS10"/>
<comment type="pathway">
    <text evidence="1 8">Cofactor biosynthesis; tetrahydrofolate biosynthesis; 5,6,7,8-tetrahydrofolate from 7,8-dihydrofolate: step 1/1.</text>
</comment>
<dbReference type="Gene3D" id="3.40.430.10">
    <property type="entry name" value="Dihydrofolate Reductase, subunit A"/>
    <property type="match status" value="1"/>
</dbReference>
<comment type="catalytic activity">
    <reaction evidence="8">
        <text>(6S)-5,6,7,8-tetrahydrofolate + NADP(+) = 7,8-dihydrofolate + NADPH + H(+)</text>
        <dbReference type="Rhea" id="RHEA:15009"/>
        <dbReference type="ChEBI" id="CHEBI:15378"/>
        <dbReference type="ChEBI" id="CHEBI:57451"/>
        <dbReference type="ChEBI" id="CHEBI:57453"/>
        <dbReference type="ChEBI" id="CHEBI:57783"/>
        <dbReference type="ChEBI" id="CHEBI:58349"/>
        <dbReference type="EC" id="1.5.1.3"/>
    </reaction>
</comment>
<dbReference type="GO" id="GO:0046452">
    <property type="term" value="P:dihydrofolate metabolic process"/>
    <property type="evidence" value="ECO:0007669"/>
    <property type="project" value="TreeGrafter"/>
</dbReference>
<dbReference type="InterPro" id="IPR024072">
    <property type="entry name" value="DHFR-like_dom_sf"/>
</dbReference>